<dbReference type="PANTHER" id="PTHR33116">
    <property type="entry name" value="REVERSE TRANSCRIPTASE ZINC-BINDING DOMAIN-CONTAINING PROTEIN-RELATED-RELATED"/>
    <property type="match status" value="1"/>
</dbReference>
<feature type="non-terminal residue" evidence="1">
    <location>
        <position position="1"/>
    </location>
</feature>
<proteinExistence type="predicted"/>
<dbReference type="AlphaFoldDB" id="A0A392QXK3"/>
<keyword evidence="2" id="KW-1185">Reference proteome</keyword>
<evidence type="ECO:0000313" key="2">
    <source>
        <dbReference type="Proteomes" id="UP000265520"/>
    </source>
</evidence>
<comment type="caution">
    <text evidence="1">The sequence shown here is derived from an EMBL/GenBank/DDBJ whole genome shotgun (WGS) entry which is preliminary data.</text>
</comment>
<keyword evidence="1" id="KW-0548">Nucleotidyltransferase</keyword>
<keyword evidence="1" id="KW-0808">Transferase</keyword>
<sequence length="93" mass="10459">IINTSKSTIFSGSITQGRLAIIAQLLNFKMGNLPFNYLGVPIFKGKPKVFHLQPIADKIKMKLSAWKASLLSMAGRVQLVRGGEMYQEFLMEW</sequence>
<dbReference type="GO" id="GO:0003964">
    <property type="term" value="F:RNA-directed DNA polymerase activity"/>
    <property type="evidence" value="ECO:0007669"/>
    <property type="project" value="UniProtKB-KW"/>
</dbReference>
<name>A0A392QXK3_9FABA</name>
<evidence type="ECO:0000313" key="1">
    <source>
        <dbReference type="EMBL" id="MCI27995.1"/>
    </source>
</evidence>
<accession>A0A392QXK3</accession>
<organism evidence="1 2">
    <name type="scientific">Trifolium medium</name>
    <dbReference type="NCBI Taxonomy" id="97028"/>
    <lineage>
        <taxon>Eukaryota</taxon>
        <taxon>Viridiplantae</taxon>
        <taxon>Streptophyta</taxon>
        <taxon>Embryophyta</taxon>
        <taxon>Tracheophyta</taxon>
        <taxon>Spermatophyta</taxon>
        <taxon>Magnoliopsida</taxon>
        <taxon>eudicotyledons</taxon>
        <taxon>Gunneridae</taxon>
        <taxon>Pentapetalae</taxon>
        <taxon>rosids</taxon>
        <taxon>fabids</taxon>
        <taxon>Fabales</taxon>
        <taxon>Fabaceae</taxon>
        <taxon>Papilionoideae</taxon>
        <taxon>50 kb inversion clade</taxon>
        <taxon>NPAAA clade</taxon>
        <taxon>Hologalegina</taxon>
        <taxon>IRL clade</taxon>
        <taxon>Trifolieae</taxon>
        <taxon>Trifolium</taxon>
    </lineage>
</organism>
<dbReference type="Proteomes" id="UP000265520">
    <property type="component" value="Unassembled WGS sequence"/>
</dbReference>
<reference evidence="1 2" key="1">
    <citation type="journal article" date="2018" name="Front. Plant Sci.">
        <title>Red Clover (Trifolium pratense) and Zigzag Clover (T. medium) - A Picture of Genomic Similarities and Differences.</title>
        <authorList>
            <person name="Dluhosova J."/>
            <person name="Istvanek J."/>
            <person name="Nedelnik J."/>
            <person name="Repkova J."/>
        </authorList>
    </citation>
    <scope>NUCLEOTIDE SEQUENCE [LARGE SCALE GENOMIC DNA]</scope>
    <source>
        <strain evidence="2">cv. 10/8</strain>
        <tissue evidence="1">Leaf</tissue>
    </source>
</reference>
<keyword evidence="1" id="KW-0695">RNA-directed DNA polymerase</keyword>
<dbReference type="PANTHER" id="PTHR33116:SF80">
    <property type="entry name" value="REVERSE TRANSCRIPTASE ZINC-BINDING DOMAIN-CONTAINING PROTEIN"/>
    <property type="match status" value="1"/>
</dbReference>
<dbReference type="EMBL" id="LXQA010162846">
    <property type="protein sequence ID" value="MCI27995.1"/>
    <property type="molecule type" value="Genomic_DNA"/>
</dbReference>
<protein>
    <submittedName>
        <fullName evidence="1">RNA-directed DNA polymerase (Reverse transcriptase)</fullName>
    </submittedName>
</protein>